<organism evidence="4 5">
    <name type="scientific">Priapulus caudatus</name>
    <name type="common">Priapulid worm</name>
    <dbReference type="NCBI Taxonomy" id="37621"/>
    <lineage>
        <taxon>Eukaryota</taxon>
        <taxon>Metazoa</taxon>
        <taxon>Ecdysozoa</taxon>
        <taxon>Scalidophora</taxon>
        <taxon>Priapulida</taxon>
        <taxon>Priapulimorpha</taxon>
        <taxon>Priapulimorphida</taxon>
        <taxon>Priapulidae</taxon>
        <taxon>Priapulus</taxon>
    </lineage>
</organism>
<dbReference type="InterPro" id="IPR000219">
    <property type="entry name" value="DH_dom"/>
</dbReference>
<evidence type="ECO:0000256" key="1">
    <source>
        <dbReference type="ARBA" id="ARBA00022658"/>
    </source>
</evidence>
<dbReference type="Pfam" id="PF19057">
    <property type="entry name" value="PH_19"/>
    <property type="match status" value="1"/>
</dbReference>
<feature type="region of interest" description="Disordered" evidence="2">
    <location>
        <begin position="1470"/>
        <end position="1554"/>
    </location>
</feature>
<dbReference type="InterPro" id="IPR011047">
    <property type="entry name" value="Quinoprotein_ADH-like_sf"/>
</dbReference>
<dbReference type="InterPro" id="IPR035899">
    <property type="entry name" value="DBL_dom_sf"/>
</dbReference>
<dbReference type="Pfam" id="PF19056">
    <property type="entry name" value="WD40_2"/>
    <property type="match status" value="1"/>
</dbReference>
<evidence type="ECO:0000313" key="5">
    <source>
        <dbReference type="RefSeq" id="XP_014675027.1"/>
    </source>
</evidence>
<feature type="region of interest" description="Disordered" evidence="2">
    <location>
        <begin position="14"/>
        <end position="138"/>
    </location>
</feature>
<feature type="compositionally biased region" description="Polar residues" evidence="2">
    <location>
        <begin position="126"/>
        <end position="136"/>
    </location>
</feature>
<proteinExistence type="predicted"/>
<name>A0ABM1ES56_PRICU</name>
<feature type="compositionally biased region" description="Pro residues" evidence="2">
    <location>
        <begin position="53"/>
        <end position="71"/>
    </location>
</feature>
<feature type="region of interest" description="Disordered" evidence="2">
    <location>
        <begin position="1587"/>
        <end position="1613"/>
    </location>
</feature>
<evidence type="ECO:0000313" key="4">
    <source>
        <dbReference type="Proteomes" id="UP000695022"/>
    </source>
</evidence>
<feature type="region of interest" description="Disordered" evidence="2">
    <location>
        <begin position="490"/>
        <end position="517"/>
    </location>
</feature>
<dbReference type="PANTHER" id="PTHR12877:SF7">
    <property type="entry name" value="RHO GUANINE NUCLEOTIDE EXCHANGE FACTOR 10-LIKE PROTEIN"/>
    <property type="match status" value="1"/>
</dbReference>
<dbReference type="SMART" id="SM00325">
    <property type="entry name" value="RhoGEF"/>
    <property type="match status" value="1"/>
</dbReference>
<dbReference type="Proteomes" id="UP000695022">
    <property type="component" value="Unplaced"/>
</dbReference>
<feature type="region of interest" description="Disordered" evidence="2">
    <location>
        <begin position="155"/>
        <end position="253"/>
    </location>
</feature>
<dbReference type="PROSITE" id="PS50010">
    <property type="entry name" value="DH_2"/>
    <property type="match status" value="1"/>
</dbReference>
<reference evidence="5" key="1">
    <citation type="submission" date="2025-08" db="UniProtKB">
        <authorList>
            <consortium name="RefSeq"/>
        </authorList>
    </citation>
    <scope>IDENTIFICATION</scope>
</reference>
<evidence type="ECO:0000256" key="2">
    <source>
        <dbReference type="SAM" id="MobiDB-lite"/>
    </source>
</evidence>
<feature type="compositionally biased region" description="Acidic residues" evidence="2">
    <location>
        <begin position="1531"/>
        <end position="1546"/>
    </location>
</feature>
<dbReference type="Gene3D" id="2.130.10.10">
    <property type="entry name" value="YVTN repeat-like/Quinoprotein amine dehydrogenase"/>
    <property type="match status" value="1"/>
</dbReference>
<dbReference type="SUPFAM" id="SSF50998">
    <property type="entry name" value="Quinoprotein alcohol dehydrogenase-like"/>
    <property type="match status" value="1"/>
</dbReference>
<keyword evidence="4" id="KW-1185">Reference proteome</keyword>
<dbReference type="SUPFAM" id="SSF48065">
    <property type="entry name" value="DBL homology domain (DH-domain)"/>
    <property type="match status" value="1"/>
</dbReference>
<feature type="compositionally biased region" description="Basic and acidic residues" evidence="2">
    <location>
        <begin position="587"/>
        <end position="597"/>
    </location>
</feature>
<gene>
    <name evidence="5" type="primary">LOC106815114</name>
</gene>
<dbReference type="RefSeq" id="XP_014675027.1">
    <property type="nucleotide sequence ID" value="XM_014819541.1"/>
</dbReference>
<dbReference type="Pfam" id="PF00621">
    <property type="entry name" value="RhoGEF"/>
    <property type="match status" value="1"/>
</dbReference>
<feature type="compositionally biased region" description="Polar residues" evidence="2">
    <location>
        <begin position="1635"/>
        <end position="1648"/>
    </location>
</feature>
<dbReference type="InterPro" id="IPR015943">
    <property type="entry name" value="WD40/YVTN_repeat-like_dom_sf"/>
</dbReference>
<dbReference type="InterPro" id="IPR039919">
    <property type="entry name" value="ARHGEF10/ARHGEF17"/>
</dbReference>
<feature type="compositionally biased region" description="Basic and acidic residues" evidence="2">
    <location>
        <begin position="239"/>
        <end position="253"/>
    </location>
</feature>
<feature type="compositionally biased region" description="Polar residues" evidence="2">
    <location>
        <begin position="490"/>
        <end position="501"/>
    </location>
</feature>
<evidence type="ECO:0000259" key="3">
    <source>
        <dbReference type="PROSITE" id="PS50010"/>
    </source>
</evidence>
<dbReference type="Gene3D" id="1.20.900.10">
    <property type="entry name" value="Dbl homology (DH) domain"/>
    <property type="match status" value="1"/>
</dbReference>
<protein>
    <submittedName>
        <fullName evidence="5">Rho guanine nucleotide exchange factor 10-like protein</fullName>
    </submittedName>
</protein>
<dbReference type="PANTHER" id="PTHR12877">
    <property type="entry name" value="RHO GUANINE NUCLEOTIDE EXCHANGE FACTOR"/>
    <property type="match status" value="1"/>
</dbReference>
<accession>A0ABM1ES56</accession>
<feature type="compositionally biased region" description="Low complexity" evidence="2">
    <location>
        <begin position="195"/>
        <end position="210"/>
    </location>
</feature>
<dbReference type="CDD" id="cd00160">
    <property type="entry name" value="RhoGEF"/>
    <property type="match status" value="1"/>
</dbReference>
<dbReference type="GeneID" id="106815114"/>
<feature type="domain" description="DH" evidence="3">
    <location>
        <begin position="675"/>
        <end position="862"/>
    </location>
</feature>
<feature type="region of interest" description="Disordered" evidence="2">
    <location>
        <begin position="573"/>
        <end position="597"/>
    </location>
</feature>
<sequence length="1828" mass="199651">MDSVTVAVNVIADKQLDSVVNESESGKEDALPRSESQGENVCGEKDSELPMRPLSPKPAVLPKPALSPRPFSPTGNKPKPAVAPRPFSPTGNTTKAIVVPRPFTPTSSKPTVPPRPFSPPNVAKPSASSRPLSSPTIAEKPATWSALVAPAPFPLAKPLSRKQQANSEEAQRPLSPPPKFKPIARPLGQPPHPPTTAALKKPPTPQTTAPPALPPPPTTVAPTKPMPLYAQVRKSNRSNNEKSSSEDRDADIRKLDVTNEEALEGMPVGQQTSSAFDRDSMVTVVDLCLTSDNSSQLADIGEQASVGENSQAKPVIEPKVSHIYDVVYEPSADNAKLKDVIAASDANEGGENGSAEMPFASNRIGVLLHQPKSDSADMDVLTASVYEEPMVPAFPSPDQLPVDTKDVSGQFLTKHEYTVKTHVILPHERSAMTDESGYEYATCPFCPNHGEPGHEATCMRAKDAVAAATEEEASIVCAVDEGEYDDLWLSNSKGSTSTQNEYGRLSRGNTERTHEVSPETGHIYNLYDDSGERVPIARQQSDDYFVDDDEIYEEIRAPKFGFTEVAESESTIFWSSDTSSGDSGDETTVRPPRDDGLAQRHSTLVCDKPTRTLLQKITRSKKTEQYDPQQAHARARRKIDDEEHLVPDVRLLTTRHPPPCMPLPPPDAMSENELVRRKVVAQVVDTENSYVSSLTQLVEDYEIQLLNAVPPLVGASKVKTMFFRVRSILQCHMMFRIGLAAAVSKWHDEEKIGDVFIASFSKAIIVDIYSDFVNNFTHAVETARRLCKQRPPFADFMKNNQVMSKDRLSFFGLMVKPVQRFPQYILLLQDLMKRTPAGHYDRVSLQMALTTLECLAEKLNRRKLDSEHRLAVKQILRSMNVKFALKSIVEGARFFVREDAVAELEFDEGGGREHRKPRKLILMNDMLICAAAKRQLPGERGTKSRGCYNLKWSVNLRDIKVVDSVAFSGIHAARLKGSHVSLVSQQTEKSSGVISSSGGVSSAVGSVSPGAIRSGIHLRYDELNSLVHDFTVVSQIDGLLSSLHRPLPALNHDVMHQFSRQLQCEIRAKDDEIALFSVCQVNISLPSKSKSQGRFYFAFETSTPKSKKDWLTDLHMCQVALEPSNNPAWDIADSVDDCKARSKLPLFVAPMPVYMGKAATEVRCGAFCTAAPAAGVPRDQLWVCSSDRRANSMTVISLHKTHPELVHSFELRCRATVQCMAVVPQDPFTTIWLGTDTGEVCIYKVDQTRAELVSFCTPGGAGVAGFAHVDGRVFVALSSGRVAVYRRALAGGWRTDAATLVALGDAPVTAMLPAPSGDTLWCACGRKIFLLDVDAEVVRRSFYVHHERAASVGTLARAGVGVWCSIRTTPLVRLFHAETYQLLQELNVASAVGRLLGERKQPRGSGVAVTTLVASSGYLWIGTSVGIVVVYALPRLEGVPVISNKAIVSYHSHKSAVTMLVPCLPAQAAMQQRQPPRSLTKSGGAPYEEEPKRVSNLSAYDNVRNREAPPASEVDDDTDDVYTTPYAVPSMDDDDDHHDEAAEEEEKGVPAYDDVAPVPALPAVHSYVNVPSSTDNTYDTVYDANVEQRKQEEEEEGPRATTTAAASDDVFEGPYAVTDIPHLSTSDDEREIKSLQQTRSSGAASQVAQPAAIPESGPPPLTRKNYRFNDENVRSILRGVVDREARARGYSGAHSPSPPRTNLDRITSMYGSLMNIDVADLERENSTTESECSASVPREGDVPMTPPLFPKFPVRGGTHNDEEDDDGEYGIASRPAAAAGLENRSAGRPRTMLVVSGGSGYFNWSRLSSKDVSNSDAHVMAWEMKLVG</sequence>
<feature type="region of interest" description="Disordered" evidence="2">
    <location>
        <begin position="1635"/>
        <end position="1666"/>
    </location>
</feature>
<feature type="region of interest" description="Disordered" evidence="2">
    <location>
        <begin position="1727"/>
        <end position="1746"/>
    </location>
</feature>
<keyword evidence="1" id="KW-0344">Guanine-nucleotide releasing factor</keyword>